<dbReference type="EnsemblPlants" id="HORVU.MOREX.r3.3HG0314480.1">
    <property type="protein sequence ID" value="HORVU.MOREX.r3.3HG0314480.1.CDS1"/>
    <property type="gene ID" value="HORVU.MOREX.r3.3HG0314480"/>
</dbReference>
<keyword evidence="1" id="KW-0812">Transmembrane</keyword>
<dbReference type="OrthoDB" id="618493at2759"/>
<reference evidence="3" key="1">
    <citation type="journal article" date="2012" name="Nature">
        <title>A physical, genetic and functional sequence assembly of the barley genome.</title>
        <authorList>
            <consortium name="The International Barley Genome Sequencing Consortium"/>
            <person name="Mayer K.F."/>
            <person name="Waugh R."/>
            <person name="Brown J.W."/>
            <person name="Schulman A."/>
            <person name="Langridge P."/>
            <person name="Platzer M."/>
            <person name="Fincher G.B."/>
            <person name="Muehlbauer G.J."/>
            <person name="Sato K."/>
            <person name="Close T.J."/>
            <person name="Wise R.P."/>
            <person name="Stein N."/>
        </authorList>
    </citation>
    <scope>NUCLEOTIDE SEQUENCE [LARGE SCALE GENOMIC DNA]</scope>
    <source>
        <strain evidence="3">cv. Morex</strain>
    </source>
</reference>
<sequence>MLSNPASVSMVFTMSTRHDLSINSENDGHLIDIAPSPTIGRNAVNQSGGGGEVHTEWLRELTPASRSTAVLNELIGRTPMLWYLGGRAATILRPRSRRADVKALHTVRAVAIGPYHRGDGGLAFDDEAKLPFLRYLQDRCGLDVEQYVAALGATRGGFRDEFADDADPVAADWLRDEEKFVKMLLLDSSFVLVFSIMFSKTGGGEERAAAASVTREHFILYTAVSQYADEIILDLLVLENQIPFAVVKLLAASCRGLRLRSVEELVLGCFDGVCPRRARGKVRQTTDAKFHHILHLFHWSRVPENKYRVLSTPLKLLEAKEESEWLIPCARELQRAAVWFRKAKLDARERHGGDLDMQFWSTAASPVAVMTIPSFHILAYTTALLHNMVAFEKHFHWANGVCVTTHVVRMEGLIRCPQDAALLRRRWALGSVKYTDEEVVDFFRGIVAEASGVRMPQEYGEMLGAVARHRRRRSSRWYGDFILHFFPSPWVSVSFAVVAALIIVPAMLQTVYTILGYHK</sequence>
<dbReference type="Gramene" id="HORVU.MOREX.r3.3HG0314480.1">
    <property type="protein sequence ID" value="HORVU.MOREX.r3.3HG0314480.1.CDS1"/>
    <property type="gene ID" value="HORVU.MOREX.r3.3HG0314480"/>
</dbReference>
<dbReference type="PANTHER" id="PTHR31549">
    <property type="entry name" value="PROTEIN, PUTATIVE (DUF247)-RELATED-RELATED"/>
    <property type="match status" value="1"/>
</dbReference>
<dbReference type="RefSeq" id="XP_044973290.1">
    <property type="nucleotide sequence ID" value="XM_045117355.1"/>
</dbReference>
<dbReference type="GeneID" id="123440809"/>
<evidence type="ECO:0000256" key="1">
    <source>
        <dbReference type="SAM" id="Phobius"/>
    </source>
</evidence>
<protein>
    <submittedName>
        <fullName evidence="2">Uncharacterized protein</fullName>
    </submittedName>
</protein>
<evidence type="ECO:0000313" key="3">
    <source>
        <dbReference type="Proteomes" id="UP000011116"/>
    </source>
</evidence>
<dbReference type="Proteomes" id="UP000011116">
    <property type="component" value="Chromosome 3H"/>
</dbReference>
<proteinExistence type="predicted"/>
<dbReference type="Gramene" id="HORVU.MOREX.r2.3HG0262740.1">
    <property type="protein sequence ID" value="HORVU.MOREX.r2.3HG0262740.1.CDS.1"/>
    <property type="gene ID" value="HORVU.MOREX.r2.3HG0262740"/>
</dbReference>
<dbReference type="KEGG" id="hvg:123440809"/>
<evidence type="ECO:0000313" key="2">
    <source>
        <dbReference type="EnsemblPlants" id="HORVU.MOREX.r3.3HG0314480.1.CDS1"/>
    </source>
</evidence>
<accession>A0A8I6Y6B8</accession>
<dbReference type="Pfam" id="PF03140">
    <property type="entry name" value="DUF247"/>
    <property type="match status" value="1"/>
</dbReference>
<organism evidence="2 3">
    <name type="scientific">Hordeum vulgare subsp. vulgare</name>
    <name type="common">Domesticated barley</name>
    <dbReference type="NCBI Taxonomy" id="112509"/>
    <lineage>
        <taxon>Eukaryota</taxon>
        <taxon>Viridiplantae</taxon>
        <taxon>Streptophyta</taxon>
        <taxon>Embryophyta</taxon>
        <taxon>Tracheophyta</taxon>
        <taxon>Spermatophyta</taxon>
        <taxon>Magnoliopsida</taxon>
        <taxon>Liliopsida</taxon>
        <taxon>Poales</taxon>
        <taxon>Poaceae</taxon>
        <taxon>BOP clade</taxon>
        <taxon>Pooideae</taxon>
        <taxon>Triticodae</taxon>
        <taxon>Triticeae</taxon>
        <taxon>Hordeinae</taxon>
        <taxon>Hordeum</taxon>
    </lineage>
</organism>
<keyword evidence="3" id="KW-1185">Reference proteome</keyword>
<keyword evidence="1" id="KW-0472">Membrane</keyword>
<feature type="transmembrane region" description="Helical" evidence="1">
    <location>
        <begin position="490"/>
        <end position="515"/>
    </location>
</feature>
<reference evidence="2" key="3">
    <citation type="submission" date="2022-01" db="UniProtKB">
        <authorList>
            <consortium name="EnsemblPlants"/>
        </authorList>
    </citation>
    <scope>IDENTIFICATION</scope>
    <source>
        <strain evidence="2">subsp. vulgare</strain>
    </source>
</reference>
<keyword evidence="1" id="KW-1133">Transmembrane helix</keyword>
<name>A0A8I6Y6B8_HORVV</name>
<dbReference type="AlphaFoldDB" id="A0A8I6Y6B8"/>
<dbReference type="PANTHER" id="PTHR31549:SF292">
    <property type="entry name" value="DUF4220 DOMAIN-CONTAINING PROTEIN"/>
    <property type="match status" value="1"/>
</dbReference>
<reference evidence="2" key="2">
    <citation type="submission" date="2020-10" db="EMBL/GenBank/DDBJ databases">
        <authorList>
            <person name="Scholz U."/>
            <person name="Mascher M."/>
            <person name="Fiebig A."/>
        </authorList>
    </citation>
    <scope>NUCLEOTIDE SEQUENCE [LARGE SCALE GENOMIC DNA]</scope>
    <source>
        <strain evidence="2">cv. Morex</strain>
    </source>
</reference>
<gene>
    <name evidence="2" type="primary">LOC123440809</name>
</gene>
<dbReference type="InterPro" id="IPR004158">
    <property type="entry name" value="DUF247_pln"/>
</dbReference>